<keyword evidence="10" id="KW-0067">ATP-binding</keyword>
<dbReference type="InterPro" id="IPR003593">
    <property type="entry name" value="AAA+_ATPase"/>
</dbReference>
<dbReference type="SMART" id="SM00382">
    <property type="entry name" value="AAA"/>
    <property type="match status" value="1"/>
</dbReference>
<dbReference type="Gene3D" id="3.40.50.300">
    <property type="entry name" value="P-loop containing nucleotide triphosphate hydrolases"/>
    <property type="match status" value="1"/>
</dbReference>
<dbReference type="InterPro" id="IPR003439">
    <property type="entry name" value="ABC_transporter-like_ATP-bd"/>
</dbReference>
<evidence type="ECO:0000256" key="8">
    <source>
        <dbReference type="ARBA" id="ARBA00022519"/>
    </source>
</evidence>
<evidence type="ECO:0000313" key="18">
    <source>
        <dbReference type="Proteomes" id="UP000023268"/>
    </source>
</evidence>
<dbReference type="Pfam" id="PF12399">
    <property type="entry name" value="BCA_ABC_TP_C"/>
    <property type="match status" value="1"/>
</dbReference>
<dbReference type="PANTHER" id="PTHR45772">
    <property type="entry name" value="CONSERVED COMPONENT OF ABC TRANSPORTER FOR NATURAL AMINO ACIDS-RELATED"/>
    <property type="match status" value="1"/>
</dbReference>
<proteinExistence type="inferred from homology"/>
<dbReference type="InterPro" id="IPR030921">
    <property type="entry name" value="LPS_export_LptB"/>
</dbReference>
<gene>
    <name evidence="17" type="ORF">AZ34_02975</name>
</gene>
<keyword evidence="9" id="KW-0547">Nucleotide-binding</keyword>
<comment type="caution">
    <text evidence="17">The sequence shown here is derived from an EMBL/GenBank/DDBJ whole genome shotgun (WGS) entry which is preliminary data.</text>
</comment>
<keyword evidence="12" id="KW-0472">Membrane</keyword>
<evidence type="ECO:0000256" key="7">
    <source>
        <dbReference type="ARBA" id="ARBA00022490"/>
    </source>
</evidence>
<evidence type="ECO:0000313" key="17">
    <source>
        <dbReference type="EMBL" id="EYC50140.1"/>
    </source>
</evidence>
<dbReference type="GO" id="GO:0005524">
    <property type="term" value="F:ATP binding"/>
    <property type="evidence" value="ECO:0007669"/>
    <property type="project" value="UniProtKB-KW"/>
</dbReference>
<name>A0A016XE19_9BURK</name>
<evidence type="ECO:0000256" key="10">
    <source>
        <dbReference type="ARBA" id="ARBA00022840"/>
    </source>
</evidence>
<dbReference type="STRING" id="1458275.AZ34_02975"/>
<dbReference type="InterPro" id="IPR051120">
    <property type="entry name" value="ABC_AA/LPS_Transport"/>
</dbReference>
<evidence type="ECO:0000256" key="1">
    <source>
        <dbReference type="ARBA" id="ARBA00004496"/>
    </source>
</evidence>
<evidence type="ECO:0000256" key="4">
    <source>
        <dbReference type="ARBA" id="ARBA00017803"/>
    </source>
</evidence>
<evidence type="ECO:0000259" key="16">
    <source>
        <dbReference type="PROSITE" id="PS50893"/>
    </source>
</evidence>
<protein>
    <recommendedName>
        <fullName evidence="4">Lipopolysaccharide export system ATP-binding protein LptB</fullName>
    </recommendedName>
</protein>
<evidence type="ECO:0000256" key="9">
    <source>
        <dbReference type="ARBA" id="ARBA00022741"/>
    </source>
</evidence>
<accession>A0A016XE19</accession>
<evidence type="ECO:0000256" key="5">
    <source>
        <dbReference type="ARBA" id="ARBA00022448"/>
    </source>
</evidence>
<dbReference type="GO" id="GO:0005737">
    <property type="term" value="C:cytoplasm"/>
    <property type="evidence" value="ECO:0007669"/>
    <property type="project" value="UniProtKB-SubCell"/>
</dbReference>
<dbReference type="PROSITE" id="PS00211">
    <property type="entry name" value="ABC_TRANSPORTER_1"/>
    <property type="match status" value="1"/>
</dbReference>
<keyword evidence="6" id="KW-1003">Cell membrane</keyword>
<dbReference type="InterPro" id="IPR027417">
    <property type="entry name" value="P-loop_NTPase"/>
</dbReference>
<comment type="similarity">
    <text evidence="3">Belongs to the ABC transporter superfamily. Outer membrane lipopolysaccharide export (TC 1.B.42) family.</text>
</comment>
<dbReference type="Proteomes" id="UP000023268">
    <property type="component" value="Unassembled WGS sequence"/>
</dbReference>
<dbReference type="EMBL" id="JEMG01000001">
    <property type="protein sequence ID" value="EYC50140.1"/>
    <property type="molecule type" value="Genomic_DNA"/>
</dbReference>
<dbReference type="Pfam" id="PF00005">
    <property type="entry name" value="ABC_tran"/>
    <property type="match status" value="1"/>
</dbReference>
<dbReference type="GO" id="GO:0055085">
    <property type="term" value="P:transmembrane transport"/>
    <property type="evidence" value="ECO:0007669"/>
    <property type="project" value="InterPro"/>
</dbReference>
<keyword evidence="5" id="KW-0813">Transport</keyword>
<dbReference type="InterPro" id="IPR017871">
    <property type="entry name" value="ABC_transporter-like_CS"/>
</dbReference>
<comment type="subunit">
    <text evidence="14">Component of the lipopolysaccharide transport and assembly complex. The LptBFG transporter is composed of two ATP-binding proteins (LptB) and two transmembrane proteins (LptF and LptG).</text>
</comment>
<evidence type="ECO:0000256" key="3">
    <source>
        <dbReference type="ARBA" id="ARBA00010865"/>
    </source>
</evidence>
<comment type="function">
    <text evidence="13">Part of the ABC transporter complex LptBFG involved in the translocation of lipopolysaccharide (LPS) from the inner membrane to the outer membrane. Probably responsible for energy coupling to the transport system.</text>
</comment>
<evidence type="ECO:0000256" key="11">
    <source>
        <dbReference type="ARBA" id="ARBA00022967"/>
    </source>
</evidence>
<feature type="region of interest" description="Disordered" evidence="15">
    <location>
        <begin position="25"/>
        <end position="63"/>
    </location>
</feature>
<dbReference type="PROSITE" id="PS50893">
    <property type="entry name" value="ABC_TRANSPORTER_2"/>
    <property type="match status" value="1"/>
</dbReference>
<dbReference type="PANTHER" id="PTHR45772:SF10">
    <property type="entry name" value="LIPOPOLYSACCHARIDE EXPORT SYSTEM ATP-BINDING PROTEIN LPTB"/>
    <property type="match status" value="1"/>
</dbReference>
<keyword evidence="7" id="KW-0963">Cytoplasm</keyword>
<dbReference type="InterPro" id="IPR032823">
    <property type="entry name" value="BCA_ABC_TP_C"/>
</dbReference>
<evidence type="ECO:0000256" key="6">
    <source>
        <dbReference type="ARBA" id="ARBA00022475"/>
    </source>
</evidence>
<dbReference type="FunFam" id="3.40.50.300:FF:000151">
    <property type="entry name" value="Lipopolysaccharide ABC transporter ATP-binding protein"/>
    <property type="match status" value="1"/>
</dbReference>
<reference evidence="17 18" key="1">
    <citation type="submission" date="2014-02" db="EMBL/GenBank/DDBJ databases">
        <title>Draft Genome of Hylemonella gracilis isolated from the Niagara River.</title>
        <authorList>
            <person name="Pawlowski D.R."/>
            <person name="Koudelka G.B."/>
        </authorList>
    </citation>
    <scope>NUCLEOTIDE SEQUENCE [LARGE SCALE GENOMIC DNA]</scope>
    <source>
        <strain evidence="17 18">Niagara R</strain>
    </source>
</reference>
<feature type="domain" description="ABC transporter" evidence="16">
    <location>
        <begin position="67"/>
        <end position="305"/>
    </location>
</feature>
<dbReference type="GO" id="GO:0016887">
    <property type="term" value="F:ATP hydrolysis activity"/>
    <property type="evidence" value="ECO:0007669"/>
    <property type="project" value="InterPro"/>
</dbReference>
<dbReference type="NCBIfam" id="TIGR04406">
    <property type="entry name" value="LPS_export_lptB"/>
    <property type="match status" value="1"/>
</dbReference>
<evidence type="ECO:0000256" key="12">
    <source>
        <dbReference type="ARBA" id="ARBA00023136"/>
    </source>
</evidence>
<dbReference type="GO" id="GO:0043190">
    <property type="term" value="C:ATP-binding cassette (ABC) transporter complex"/>
    <property type="evidence" value="ECO:0007669"/>
    <property type="project" value="InterPro"/>
</dbReference>
<evidence type="ECO:0000256" key="15">
    <source>
        <dbReference type="SAM" id="MobiDB-lite"/>
    </source>
</evidence>
<keyword evidence="11" id="KW-1278">Translocase</keyword>
<evidence type="ECO:0000256" key="14">
    <source>
        <dbReference type="ARBA" id="ARBA00026081"/>
    </source>
</evidence>
<dbReference type="AlphaFoldDB" id="A0A016XE19"/>
<organism evidence="17 18">
    <name type="scientific">Hylemonella gracilis str. Niagara R</name>
    <dbReference type="NCBI Taxonomy" id="1458275"/>
    <lineage>
        <taxon>Bacteria</taxon>
        <taxon>Pseudomonadati</taxon>
        <taxon>Pseudomonadota</taxon>
        <taxon>Betaproteobacteria</taxon>
        <taxon>Burkholderiales</taxon>
        <taxon>Comamonadaceae</taxon>
        <taxon>Hylemonella</taxon>
    </lineage>
</organism>
<sequence>MTRDSRRRPRAAPVERALPAICTRMSELHPSPTNPAPPAAPSTTGKETATALLPDTAGPDAAQPSRLEARHLKKFYGSREAVKDVSLAVRRGEVVGLLGPNGAGKTTSFYMIVGLVRASAGAIEIDGQRVEHMPIHQRARMGLSYLPQEASIFRKLNVEDNVRAVLELQHDEHGKRLKRDEIERRLTSLLQDLRVEKLRLSPSLALSGGERRRVEIARALATQPRFILLDEPFAGIDPIAVIEIQRIISFLKSRGLGVLITDHNVRETLGICDHAYIISEGRVLAEGTPSEIINNADVRRVYLGENFKM</sequence>
<dbReference type="CDD" id="cd03218">
    <property type="entry name" value="ABC_YhbG"/>
    <property type="match status" value="1"/>
</dbReference>
<keyword evidence="8" id="KW-0997">Cell inner membrane</keyword>
<dbReference type="SUPFAM" id="SSF52540">
    <property type="entry name" value="P-loop containing nucleoside triphosphate hydrolases"/>
    <property type="match status" value="1"/>
</dbReference>
<dbReference type="eggNOG" id="COG1137">
    <property type="taxonomic scope" value="Bacteria"/>
</dbReference>
<evidence type="ECO:0000256" key="13">
    <source>
        <dbReference type="ARBA" id="ARBA00024818"/>
    </source>
</evidence>
<evidence type="ECO:0000256" key="2">
    <source>
        <dbReference type="ARBA" id="ARBA00004515"/>
    </source>
</evidence>
<comment type="subcellular location">
    <subcellularLocation>
        <location evidence="2">Cell inner membrane</location>
        <topology evidence="2">Peripheral membrane protein</topology>
        <orientation evidence="2">Cytoplasmic side</orientation>
    </subcellularLocation>
    <subcellularLocation>
        <location evidence="1">Cytoplasm</location>
    </subcellularLocation>
</comment>